<feature type="compositionally biased region" description="Acidic residues" evidence="1">
    <location>
        <begin position="1"/>
        <end position="21"/>
    </location>
</feature>
<dbReference type="AlphaFoldDB" id="A0AAW0FKM3"/>
<evidence type="ECO:0000256" key="1">
    <source>
        <dbReference type="SAM" id="MobiDB-lite"/>
    </source>
</evidence>
<dbReference type="Proteomes" id="UP001385951">
    <property type="component" value="Unassembled WGS sequence"/>
</dbReference>
<evidence type="ECO:0000313" key="2">
    <source>
        <dbReference type="EMBL" id="KAK7682238.1"/>
    </source>
</evidence>
<feature type="region of interest" description="Disordered" evidence="1">
    <location>
        <begin position="1"/>
        <end position="30"/>
    </location>
</feature>
<dbReference type="EMBL" id="JASBNA010000037">
    <property type="protein sequence ID" value="KAK7682238.1"/>
    <property type="molecule type" value="Genomic_DNA"/>
</dbReference>
<evidence type="ECO:0000313" key="3">
    <source>
        <dbReference type="Proteomes" id="UP001385951"/>
    </source>
</evidence>
<sequence>MEDEGSYEYDVDSDSEDDSEDENKGSLDGDMIMPKISYLNFIHDWNPPDPPVQSGNYYDPDDFFEDIGRHMDRVKSFYLTVPGFQMKVLARHFNKPAPMLQTLTLGTSVPHTFDQKLKTVPRLFDGQVPSLTCLTLKNYAGWHIPLIQDLTHLSLVRLNLNDLDIYHSFLDTLQVASKLEVLVVDLSGGNSEFKRSPKGRAPVRMDNLQTLAINTATPMGTSRLLAHLALPPTACITLALAEDADNLSKFFPNDRTHLQNLLDPSELVLFWEMTEYASPMIKSGRNGLPVFATSAISINDLSSYLRNLGTVFDLKKIHRLSSYHRLHDELRDYEPNVWKKVFKALPNLEAILYICITMTRSLCWMYSLAGRRNLLWIGLVRSSITCGKRPKGLEKWTRCKQSMKRRKTTSAGTFNIQPYKPFAALSPYILHHHKVGQTTALDLTLPNGKPAEARITYGCQWEHGTKGDHEMFVETSVILKATCNDSEMTMSAREEISIVRPWWQNLGLYFGSWLTVPSMLGTSYELDDE</sequence>
<comment type="caution">
    <text evidence="2">The sequence shown here is derived from an EMBL/GenBank/DDBJ whole genome shotgun (WGS) entry which is preliminary data.</text>
</comment>
<name>A0AAW0FKM3_9APHY</name>
<organism evidence="2 3">
    <name type="scientific">Cerrena zonata</name>
    <dbReference type="NCBI Taxonomy" id="2478898"/>
    <lineage>
        <taxon>Eukaryota</taxon>
        <taxon>Fungi</taxon>
        <taxon>Dikarya</taxon>
        <taxon>Basidiomycota</taxon>
        <taxon>Agaricomycotina</taxon>
        <taxon>Agaricomycetes</taxon>
        <taxon>Polyporales</taxon>
        <taxon>Cerrenaceae</taxon>
        <taxon>Cerrena</taxon>
    </lineage>
</organism>
<gene>
    <name evidence="2" type="ORF">QCA50_014825</name>
</gene>
<accession>A0AAW0FKM3</accession>
<proteinExistence type="predicted"/>
<keyword evidence="3" id="KW-1185">Reference proteome</keyword>
<reference evidence="2 3" key="1">
    <citation type="submission" date="2022-09" db="EMBL/GenBank/DDBJ databases">
        <authorList>
            <person name="Palmer J.M."/>
        </authorList>
    </citation>
    <scope>NUCLEOTIDE SEQUENCE [LARGE SCALE GENOMIC DNA]</scope>
    <source>
        <strain evidence="2 3">DSM 7382</strain>
    </source>
</reference>
<protein>
    <submittedName>
        <fullName evidence="2">Uncharacterized protein</fullName>
    </submittedName>
</protein>